<dbReference type="RefSeq" id="WP_131306612.1">
    <property type="nucleotide sequence ID" value="NZ_SJJR01000017.1"/>
</dbReference>
<sequence length="357" mass="36681">MSPLPRHTIALTVLTLVVGLGQPLPALAGPTGQPAPSTQPAVPGPTGQPATTGGVRTVVRAAATGAAVRACLHLVPADRNPLTVVGLGEEQAGRHGACTGPNGGEVVATDVLPGRYHLLVRPYDSDRYGAQWVGPHGGTGQRERAVTVQVRTGRTVAAPQVRLDPPGTVTGRLTRASDATPVSGGYVKALPSVPHPKDGDSGVISDDDGRYTLAGLGPYHWPLFFTGPGLASQWSGGTADRLLARTVRVRPGATVTADQTLVGGTLVQGTITIAEMPYYSQVVAFHARTGDVVGVADAAGSYTLRLLPGQRVLLRCDCAYTPSRWYPNADGIGAASSLRVGPTPLTADFDLSGPAAP</sequence>
<feature type="chain" id="PRO_5020345824" evidence="2">
    <location>
        <begin position="29"/>
        <end position="357"/>
    </location>
</feature>
<name>A0A4V2LVZ1_9ACTN</name>
<keyword evidence="2" id="KW-0732">Signal</keyword>
<protein>
    <submittedName>
        <fullName evidence="3">Carboxypeptidase regulatory-like domain-containing protein</fullName>
    </submittedName>
</protein>
<keyword evidence="4" id="KW-1185">Reference proteome</keyword>
<dbReference type="AlphaFoldDB" id="A0A4V2LVZ1"/>
<organism evidence="3 4">
    <name type="scientific">Micromonospora zingiberis</name>
    <dbReference type="NCBI Taxonomy" id="2053011"/>
    <lineage>
        <taxon>Bacteria</taxon>
        <taxon>Bacillati</taxon>
        <taxon>Actinomycetota</taxon>
        <taxon>Actinomycetes</taxon>
        <taxon>Micromonosporales</taxon>
        <taxon>Micromonosporaceae</taxon>
        <taxon>Micromonospora</taxon>
    </lineage>
</organism>
<reference evidence="3 4" key="1">
    <citation type="submission" date="2019-02" db="EMBL/GenBank/DDBJ databases">
        <title>Jishengella sp. nov., isolated from a root of Zingiber montanum.</title>
        <authorList>
            <person name="Kuncharoen N."/>
            <person name="Kudo T."/>
            <person name="Masahiro Y."/>
            <person name="Ohkuma M."/>
            <person name="Tanasupawat S."/>
        </authorList>
    </citation>
    <scope>NUCLEOTIDE SEQUENCE [LARGE SCALE GENOMIC DNA]</scope>
    <source>
        <strain evidence="3 4">PLAI 1-1</strain>
    </source>
</reference>
<feature type="signal peptide" evidence="2">
    <location>
        <begin position="1"/>
        <end position="28"/>
    </location>
</feature>
<feature type="region of interest" description="Disordered" evidence="1">
    <location>
        <begin position="28"/>
        <end position="52"/>
    </location>
</feature>
<accession>A0A4V2LVZ1</accession>
<proteinExistence type="predicted"/>
<evidence type="ECO:0000313" key="3">
    <source>
        <dbReference type="EMBL" id="TCB94295.1"/>
    </source>
</evidence>
<feature type="compositionally biased region" description="Low complexity" evidence="1">
    <location>
        <begin position="38"/>
        <end position="52"/>
    </location>
</feature>
<comment type="caution">
    <text evidence="3">The sequence shown here is derived from an EMBL/GenBank/DDBJ whole genome shotgun (WGS) entry which is preliminary data.</text>
</comment>
<keyword evidence="3" id="KW-0378">Hydrolase</keyword>
<dbReference type="GO" id="GO:0030246">
    <property type="term" value="F:carbohydrate binding"/>
    <property type="evidence" value="ECO:0007669"/>
    <property type="project" value="InterPro"/>
</dbReference>
<dbReference type="SUPFAM" id="SSF49452">
    <property type="entry name" value="Starch-binding domain-like"/>
    <property type="match status" value="1"/>
</dbReference>
<gene>
    <name evidence="3" type="ORF">E0H26_21655</name>
</gene>
<dbReference type="Proteomes" id="UP000292274">
    <property type="component" value="Unassembled WGS sequence"/>
</dbReference>
<dbReference type="OrthoDB" id="3632511at2"/>
<keyword evidence="3" id="KW-0645">Protease</keyword>
<dbReference type="EMBL" id="SJJR01000017">
    <property type="protein sequence ID" value="TCB94295.1"/>
    <property type="molecule type" value="Genomic_DNA"/>
</dbReference>
<dbReference type="GO" id="GO:0004180">
    <property type="term" value="F:carboxypeptidase activity"/>
    <property type="evidence" value="ECO:0007669"/>
    <property type="project" value="UniProtKB-KW"/>
</dbReference>
<keyword evidence="3" id="KW-0121">Carboxypeptidase</keyword>
<dbReference type="InterPro" id="IPR013784">
    <property type="entry name" value="Carb-bd-like_fold"/>
</dbReference>
<evidence type="ECO:0000256" key="1">
    <source>
        <dbReference type="SAM" id="MobiDB-lite"/>
    </source>
</evidence>
<evidence type="ECO:0000256" key="2">
    <source>
        <dbReference type="SAM" id="SignalP"/>
    </source>
</evidence>
<evidence type="ECO:0000313" key="4">
    <source>
        <dbReference type="Proteomes" id="UP000292274"/>
    </source>
</evidence>